<dbReference type="OrthoDB" id="7061356at2"/>
<reference evidence="2" key="1">
    <citation type="submission" date="2015-09" db="EMBL/GenBank/DDBJ databases">
        <authorList>
            <person name="Daims H."/>
        </authorList>
    </citation>
    <scope>NUCLEOTIDE SEQUENCE [LARGE SCALE GENOMIC DNA]</scope>
</reference>
<evidence type="ECO:0000313" key="2">
    <source>
        <dbReference type="Proteomes" id="UP000066284"/>
    </source>
</evidence>
<dbReference type="RefSeq" id="WP_062484581.1">
    <property type="nucleotide sequence ID" value="NZ_LN885086.1"/>
</dbReference>
<dbReference type="EMBL" id="LN885086">
    <property type="protein sequence ID" value="CUQ66585.1"/>
    <property type="molecule type" value="Genomic_DNA"/>
</dbReference>
<dbReference type="STRING" id="1715989.NITINOP_1610"/>
<sequence length="282" mass="31781">MMPVSVSPRAKTVEGARSISIVQAFVLLIVVFDGQQALAVRPFVTDDARITYPGQLETESWIELGTARGQKPEWGLHVLTGTTVSDRLEIIAGWTGVSYQDRRIHLDDLVVQPKYLLYRSFGAIPSVSAAVGVLAPISGNRQLWNSYAMVHVSWFLDMPEGSTDPYDNGLAIHINLGTKSQYHAGLSGRYTTKPYWGVGFEVKTPISRDFRFLGEVFNADPFHFEGEFPAFQTGFRWYKSPNVQWDVVYGGFRSPPGEEDRPWNHTFQIGLRVLFDDVFPFR</sequence>
<evidence type="ECO:0000313" key="1">
    <source>
        <dbReference type="EMBL" id="CUQ66585.1"/>
    </source>
</evidence>
<name>A0A0S4KTE2_9BACT</name>
<organism evidence="1 2">
    <name type="scientific">Candidatus Nitrospira inopinata</name>
    <dbReference type="NCBI Taxonomy" id="1715989"/>
    <lineage>
        <taxon>Bacteria</taxon>
        <taxon>Pseudomonadati</taxon>
        <taxon>Nitrospirota</taxon>
        <taxon>Nitrospiria</taxon>
        <taxon>Nitrospirales</taxon>
        <taxon>Nitrospiraceae</taxon>
        <taxon>Nitrospira</taxon>
    </lineage>
</organism>
<dbReference type="AlphaFoldDB" id="A0A0S4KTE2"/>
<protein>
    <submittedName>
        <fullName evidence="1">Uncharacterized protein</fullName>
    </submittedName>
</protein>
<proteinExistence type="predicted"/>
<accession>A0A0S4KTE2</accession>
<gene>
    <name evidence="1" type="ORF">NITINOP_1610</name>
</gene>
<dbReference type="Proteomes" id="UP000066284">
    <property type="component" value="Chromosome 1"/>
</dbReference>
<dbReference type="KEGG" id="nio:NITINOP_1610"/>
<keyword evidence="2" id="KW-1185">Reference proteome</keyword>